<evidence type="ECO:0000259" key="1">
    <source>
        <dbReference type="PROSITE" id="PS50404"/>
    </source>
</evidence>
<dbReference type="Gene3D" id="1.20.1050.10">
    <property type="match status" value="1"/>
</dbReference>
<dbReference type="GO" id="GO:0004364">
    <property type="term" value="F:glutathione transferase activity"/>
    <property type="evidence" value="ECO:0007669"/>
    <property type="project" value="TreeGrafter"/>
</dbReference>
<dbReference type="AlphaFoldDB" id="A0A9X2LBB2"/>
<comment type="caution">
    <text evidence="2">The sequence shown here is derived from an EMBL/GenBank/DDBJ whole genome shotgun (WGS) entry which is preliminary data.</text>
</comment>
<dbReference type="EMBL" id="JANIBC010000004">
    <property type="protein sequence ID" value="MCQ8185377.1"/>
    <property type="molecule type" value="Genomic_DNA"/>
</dbReference>
<evidence type="ECO:0000313" key="2">
    <source>
        <dbReference type="EMBL" id="MCQ8185377.1"/>
    </source>
</evidence>
<protein>
    <submittedName>
        <fullName evidence="2">Glutathione S-transferase family protein</fullName>
    </submittedName>
</protein>
<keyword evidence="3" id="KW-1185">Reference proteome</keyword>
<dbReference type="CDD" id="cd03194">
    <property type="entry name" value="GST_C_3"/>
    <property type="match status" value="1"/>
</dbReference>
<reference evidence="2" key="1">
    <citation type="submission" date="2022-07" db="EMBL/GenBank/DDBJ databases">
        <title>Parvularcula maris sp. nov., an algicidal bacterium isolated from seawater.</title>
        <authorList>
            <person name="Li F."/>
        </authorList>
    </citation>
    <scope>NUCLEOTIDE SEQUENCE</scope>
    <source>
        <strain evidence="2">BGMRC 0090</strain>
    </source>
</reference>
<organism evidence="2 3">
    <name type="scientific">Parvularcula maris</name>
    <dbReference type="NCBI Taxonomy" id="2965077"/>
    <lineage>
        <taxon>Bacteria</taxon>
        <taxon>Pseudomonadati</taxon>
        <taxon>Pseudomonadota</taxon>
        <taxon>Alphaproteobacteria</taxon>
        <taxon>Parvularculales</taxon>
        <taxon>Parvularculaceae</taxon>
        <taxon>Parvularcula</taxon>
    </lineage>
</organism>
<evidence type="ECO:0000313" key="3">
    <source>
        <dbReference type="Proteomes" id="UP001142610"/>
    </source>
</evidence>
<dbReference type="GO" id="GO:0016034">
    <property type="term" value="F:maleylacetoacetate isomerase activity"/>
    <property type="evidence" value="ECO:0007669"/>
    <property type="project" value="TreeGrafter"/>
</dbReference>
<dbReference type="PANTHER" id="PTHR42673:SF4">
    <property type="entry name" value="MALEYLACETOACETATE ISOMERASE"/>
    <property type="match status" value="1"/>
</dbReference>
<dbReference type="InterPro" id="IPR004045">
    <property type="entry name" value="Glutathione_S-Trfase_N"/>
</dbReference>
<proteinExistence type="predicted"/>
<name>A0A9X2LBB2_9PROT</name>
<dbReference type="GO" id="GO:0006749">
    <property type="term" value="P:glutathione metabolic process"/>
    <property type="evidence" value="ECO:0007669"/>
    <property type="project" value="TreeGrafter"/>
</dbReference>
<dbReference type="SUPFAM" id="SSF52833">
    <property type="entry name" value="Thioredoxin-like"/>
    <property type="match status" value="1"/>
</dbReference>
<dbReference type="RefSeq" id="WP_256619255.1">
    <property type="nucleotide sequence ID" value="NZ_JANIBC010000004.1"/>
</dbReference>
<accession>A0A9X2LBB2</accession>
<dbReference type="PROSITE" id="PS50404">
    <property type="entry name" value="GST_NTER"/>
    <property type="match status" value="1"/>
</dbReference>
<gene>
    <name evidence="2" type="ORF">NOG11_08220</name>
</gene>
<dbReference type="GO" id="GO:0006559">
    <property type="term" value="P:L-phenylalanine catabolic process"/>
    <property type="evidence" value="ECO:0007669"/>
    <property type="project" value="TreeGrafter"/>
</dbReference>
<sequence>MTDLTLVIGNKNLSSWSLRPWLLMKVLEVPFREKLIRLDQPGSREELLKHSPSGLVPYLSWGEGGIGDSLAIAETVADFYPEKGIWPEDLKARACARFAVAEMHAGFGQLRGTWPMDMIREHKGLSCPPGVAKDLRRIAAIWDEALSRSGGPFLFGGFTAADAFYAPVVSRIRTYGPVKAMAPYQEYMDAVWSLPAMEEWREGAREEERLGWYE</sequence>
<dbReference type="Pfam" id="PF13410">
    <property type="entry name" value="GST_C_2"/>
    <property type="match status" value="1"/>
</dbReference>
<dbReference type="InterPro" id="IPR036249">
    <property type="entry name" value="Thioredoxin-like_sf"/>
</dbReference>
<dbReference type="PANTHER" id="PTHR42673">
    <property type="entry name" value="MALEYLACETOACETATE ISOMERASE"/>
    <property type="match status" value="1"/>
</dbReference>
<dbReference type="Pfam" id="PF13409">
    <property type="entry name" value="GST_N_2"/>
    <property type="match status" value="1"/>
</dbReference>
<dbReference type="Gene3D" id="3.40.30.10">
    <property type="entry name" value="Glutaredoxin"/>
    <property type="match status" value="1"/>
</dbReference>
<dbReference type="CDD" id="cd03043">
    <property type="entry name" value="GST_N_1"/>
    <property type="match status" value="1"/>
</dbReference>
<feature type="domain" description="GST N-terminal" evidence="1">
    <location>
        <begin position="4"/>
        <end position="84"/>
    </location>
</feature>
<dbReference type="InterPro" id="IPR036282">
    <property type="entry name" value="Glutathione-S-Trfase_C_sf"/>
</dbReference>
<dbReference type="Proteomes" id="UP001142610">
    <property type="component" value="Unassembled WGS sequence"/>
</dbReference>
<dbReference type="SUPFAM" id="SSF47616">
    <property type="entry name" value="GST C-terminal domain-like"/>
    <property type="match status" value="1"/>
</dbReference>